<dbReference type="Pfam" id="PF00010">
    <property type="entry name" value="HLH"/>
    <property type="match status" value="1"/>
</dbReference>
<keyword evidence="9" id="KW-1185">Reference proteome</keyword>
<dbReference type="EMBL" id="CABITT030000002">
    <property type="protein sequence ID" value="VVA94477.1"/>
    <property type="molecule type" value="Genomic_DNA"/>
</dbReference>
<keyword evidence="4" id="KW-0804">Transcription</keyword>
<evidence type="ECO:0000256" key="4">
    <source>
        <dbReference type="ARBA" id="ARBA00023163"/>
    </source>
</evidence>
<name>A0A565AYN1_9BRAS</name>
<gene>
    <name evidence="8" type="ORF">ANE_LOCUS4922</name>
</gene>
<dbReference type="SMART" id="SM00353">
    <property type="entry name" value="HLH"/>
    <property type="match status" value="1"/>
</dbReference>
<evidence type="ECO:0000313" key="9">
    <source>
        <dbReference type="Proteomes" id="UP000489600"/>
    </source>
</evidence>
<keyword evidence="5" id="KW-0539">Nucleus</keyword>
<dbReference type="GO" id="GO:0046983">
    <property type="term" value="F:protein dimerization activity"/>
    <property type="evidence" value="ECO:0007669"/>
    <property type="project" value="InterPro"/>
</dbReference>
<organism evidence="8 9">
    <name type="scientific">Arabis nemorensis</name>
    <dbReference type="NCBI Taxonomy" id="586526"/>
    <lineage>
        <taxon>Eukaryota</taxon>
        <taxon>Viridiplantae</taxon>
        <taxon>Streptophyta</taxon>
        <taxon>Embryophyta</taxon>
        <taxon>Tracheophyta</taxon>
        <taxon>Spermatophyta</taxon>
        <taxon>Magnoliopsida</taxon>
        <taxon>eudicotyledons</taxon>
        <taxon>Gunneridae</taxon>
        <taxon>Pentapetalae</taxon>
        <taxon>rosids</taxon>
        <taxon>malvids</taxon>
        <taxon>Brassicales</taxon>
        <taxon>Brassicaceae</taxon>
        <taxon>Arabideae</taxon>
        <taxon>Arabis</taxon>
    </lineage>
</organism>
<feature type="compositionally biased region" description="Polar residues" evidence="6">
    <location>
        <begin position="193"/>
        <end position="203"/>
    </location>
</feature>
<evidence type="ECO:0000256" key="3">
    <source>
        <dbReference type="ARBA" id="ARBA00023125"/>
    </source>
</evidence>
<evidence type="ECO:0000256" key="1">
    <source>
        <dbReference type="ARBA" id="ARBA00004123"/>
    </source>
</evidence>
<evidence type="ECO:0000313" key="8">
    <source>
        <dbReference type="EMBL" id="VVA94477.1"/>
    </source>
</evidence>
<dbReference type="PANTHER" id="PTHR45855">
    <property type="entry name" value="TRANSCRIPTION FACTOR PIF1-RELATED"/>
    <property type="match status" value="1"/>
</dbReference>
<sequence>MEINNQNQCTTHHEELSSLSEMFSSFCAQDHDELNPLQEIFGAKSTSRPVFSEPKEVTKTLEADKDTGDHCNKSNRAVKRPRSMDYRVMMEKRRRQLIKDKVDILQELTPNCSKSDLATKLESIVEYIKSLKHQLDVMSMAYTEFSGYMPPYYGAQQPVMSPWGYYPPGIPMMMPQQNMPFIPPYHQAHDTAPPNQAQPKYKH</sequence>
<comment type="subcellular location">
    <subcellularLocation>
        <location evidence="1">Nucleus</location>
    </subcellularLocation>
</comment>
<protein>
    <recommendedName>
        <fullName evidence="7">BHLH domain-containing protein</fullName>
    </recommendedName>
</protein>
<keyword evidence="3" id="KW-0238">DNA-binding</keyword>
<evidence type="ECO:0000256" key="2">
    <source>
        <dbReference type="ARBA" id="ARBA00023015"/>
    </source>
</evidence>
<dbReference type="OrthoDB" id="1094724at2759"/>
<comment type="caution">
    <text evidence="8">The sequence shown here is derived from an EMBL/GenBank/DDBJ whole genome shotgun (WGS) entry which is preliminary data.</text>
</comment>
<evidence type="ECO:0000256" key="5">
    <source>
        <dbReference type="ARBA" id="ARBA00023242"/>
    </source>
</evidence>
<dbReference type="PROSITE" id="PS50888">
    <property type="entry name" value="BHLH"/>
    <property type="match status" value="1"/>
</dbReference>
<feature type="region of interest" description="Disordered" evidence="6">
    <location>
        <begin position="184"/>
        <end position="203"/>
    </location>
</feature>
<proteinExistence type="predicted"/>
<evidence type="ECO:0000259" key="7">
    <source>
        <dbReference type="PROSITE" id="PS50888"/>
    </source>
</evidence>
<dbReference type="CDD" id="cd19698">
    <property type="entry name" value="bHLH_AtMEE8_like"/>
    <property type="match status" value="1"/>
</dbReference>
<dbReference type="GO" id="GO:0003677">
    <property type="term" value="F:DNA binding"/>
    <property type="evidence" value="ECO:0007669"/>
    <property type="project" value="UniProtKB-KW"/>
</dbReference>
<dbReference type="PANTHER" id="PTHR45855:SF30">
    <property type="entry name" value="TRANSCRIPTION FACTOR BHLH109"/>
    <property type="match status" value="1"/>
</dbReference>
<reference evidence="8" key="1">
    <citation type="submission" date="2019-07" db="EMBL/GenBank/DDBJ databases">
        <authorList>
            <person name="Dittberner H."/>
        </authorList>
    </citation>
    <scope>NUCLEOTIDE SEQUENCE [LARGE SCALE GENOMIC DNA]</scope>
</reference>
<dbReference type="InterPro" id="IPR036638">
    <property type="entry name" value="HLH_DNA-bd_sf"/>
</dbReference>
<accession>A0A565AYN1</accession>
<dbReference type="SUPFAM" id="SSF47459">
    <property type="entry name" value="HLH, helix-loop-helix DNA-binding domain"/>
    <property type="match status" value="1"/>
</dbReference>
<dbReference type="InterPro" id="IPR031066">
    <property type="entry name" value="bHLH_ALC-like_plant"/>
</dbReference>
<evidence type="ECO:0000256" key="6">
    <source>
        <dbReference type="SAM" id="MobiDB-lite"/>
    </source>
</evidence>
<feature type="domain" description="BHLH" evidence="7">
    <location>
        <begin position="82"/>
        <end position="131"/>
    </location>
</feature>
<keyword evidence="2" id="KW-0805">Transcription regulation</keyword>
<dbReference type="Proteomes" id="UP000489600">
    <property type="component" value="Unassembled WGS sequence"/>
</dbReference>
<dbReference type="GO" id="GO:0005634">
    <property type="term" value="C:nucleus"/>
    <property type="evidence" value="ECO:0007669"/>
    <property type="project" value="UniProtKB-SubCell"/>
</dbReference>
<dbReference type="InterPro" id="IPR011598">
    <property type="entry name" value="bHLH_dom"/>
</dbReference>
<dbReference type="AlphaFoldDB" id="A0A565AYN1"/>
<dbReference type="Gene3D" id="4.10.280.10">
    <property type="entry name" value="Helix-loop-helix DNA-binding domain"/>
    <property type="match status" value="1"/>
</dbReference>